<sequence>YGARSCSRERSRARFLQDLGRGRSPTYRRGRPCSCTREVAEQRRGVLNHDGAVTTNGSKDSNFSSAKNDNIGGGTVNGSAVS</sequence>
<organism evidence="2 3">
    <name type="scientific">Trifolium medium</name>
    <dbReference type="NCBI Taxonomy" id="97028"/>
    <lineage>
        <taxon>Eukaryota</taxon>
        <taxon>Viridiplantae</taxon>
        <taxon>Streptophyta</taxon>
        <taxon>Embryophyta</taxon>
        <taxon>Tracheophyta</taxon>
        <taxon>Spermatophyta</taxon>
        <taxon>Magnoliopsida</taxon>
        <taxon>eudicotyledons</taxon>
        <taxon>Gunneridae</taxon>
        <taxon>Pentapetalae</taxon>
        <taxon>rosids</taxon>
        <taxon>fabids</taxon>
        <taxon>Fabales</taxon>
        <taxon>Fabaceae</taxon>
        <taxon>Papilionoideae</taxon>
        <taxon>50 kb inversion clade</taxon>
        <taxon>NPAAA clade</taxon>
        <taxon>Hologalegina</taxon>
        <taxon>IRL clade</taxon>
        <taxon>Trifolieae</taxon>
        <taxon>Trifolium</taxon>
    </lineage>
</organism>
<keyword evidence="3" id="KW-1185">Reference proteome</keyword>
<feature type="region of interest" description="Disordered" evidence="1">
    <location>
        <begin position="46"/>
        <end position="82"/>
    </location>
</feature>
<feature type="non-terminal residue" evidence="2">
    <location>
        <position position="82"/>
    </location>
</feature>
<feature type="non-terminal residue" evidence="2">
    <location>
        <position position="1"/>
    </location>
</feature>
<reference evidence="2 3" key="1">
    <citation type="journal article" date="2018" name="Front. Plant Sci.">
        <title>Red Clover (Trifolium pratense) and Zigzag Clover (T. medium) - A Picture of Genomic Similarities and Differences.</title>
        <authorList>
            <person name="Dluhosova J."/>
            <person name="Istvanek J."/>
            <person name="Nedelnik J."/>
            <person name="Repkova J."/>
        </authorList>
    </citation>
    <scope>NUCLEOTIDE SEQUENCE [LARGE SCALE GENOMIC DNA]</scope>
    <source>
        <strain evidence="3">cv. 10/8</strain>
        <tissue evidence="2">Leaf</tissue>
    </source>
</reference>
<dbReference type="AlphaFoldDB" id="A0A392STQ8"/>
<feature type="compositionally biased region" description="Polar residues" evidence="1">
    <location>
        <begin position="53"/>
        <end position="68"/>
    </location>
</feature>
<evidence type="ECO:0000256" key="1">
    <source>
        <dbReference type="SAM" id="MobiDB-lite"/>
    </source>
</evidence>
<comment type="caution">
    <text evidence="2">The sequence shown here is derived from an EMBL/GenBank/DDBJ whole genome shotgun (WGS) entry which is preliminary data.</text>
</comment>
<evidence type="ECO:0000313" key="2">
    <source>
        <dbReference type="EMBL" id="MCI52248.1"/>
    </source>
</evidence>
<dbReference type="Proteomes" id="UP000265520">
    <property type="component" value="Unassembled WGS sequence"/>
</dbReference>
<evidence type="ECO:0000313" key="3">
    <source>
        <dbReference type="Proteomes" id="UP000265520"/>
    </source>
</evidence>
<dbReference type="EMBL" id="LXQA010444423">
    <property type="protein sequence ID" value="MCI52248.1"/>
    <property type="molecule type" value="Genomic_DNA"/>
</dbReference>
<protein>
    <submittedName>
        <fullName evidence="2">Uncharacterized protein</fullName>
    </submittedName>
</protein>
<proteinExistence type="predicted"/>
<accession>A0A392STQ8</accession>
<name>A0A392STQ8_9FABA</name>